<feature type="region of interest" description="Disordered" evidence="1">
    <location>
        <begin position="1"/>
        <end position="51"/>
    </location>
</feature>
<accession>A0A2P2L9L9</accession>
<dbReference type="AlphaFoldDB" id="A0A2P2L9L9"/>
<reference evidence="2" key="1">
    <citation type="submission" date="2018-02" db="EMBL/GenBank/DDBJ databases">
        <title>Rhizophora mucronata_Transcriptome.</title>
        <authorList>
            <person name="Meera S.P."/>
            <person name="Sreeshan A."/>
            <person name="Augustine A."/>
        </authorList>
    </citation>
    <scope>NUCLEOTIDE SEQUENCE</scope>
    <source>
        <tissue evidence="2">Leaf</tissue>
    </source>
</reference>
<name>A0A2P2L9L9_RHIMU</name>
<dbReference type="EMBL" id="GGEC01034184">
    <property type="protein sequence ID" value="MBX14668.1"/>
    <property type="molecule type" value="Transcribed_RNA"/>
</dbReference>
<feature type="compositionally biased region" description="Basic and acidic residues" evidence="1">
    <location>
        <begin position="23"/>
        <end position="42"/>
    </location>
</feature>
<proteinExistence type="predicted"/>
<evidence type="ECO:0000256" key="1">
    <source>
        <dbReference type="SAM" id="MobiDB-lite"/>
    </source>
</evidence>
<evidence type="ECO:0000313" key="2">
    <source>
        <dbReference type="EMBL" id="MBX14668.1"/>
    </source>
</evidence>
<organism evidence="2">
    <name type="scientific">Rhizophora mucronata</name>
    <name type="common">Asiatic mangrove</name>
    <dbReference type="NCBI Taxonomy" id="61149"/>
    <lineage>
        <taxon>Eukaryota</taxon>
        <taxon>Viridiplantae</taxon>
        <taxon>Streptophyta</taxon>
        <taxon>Embryophyta</taxon>
        <taxon>Tracheophyta</taxon>
        <taxon>Spermatophyta</taxon>
        <taxon>Magnoliopsida</taxon>
        <taxon>eudicotyledons</taxon>
        <taxon>Gunneridae</taxon>
        <taxon>Pentapetalae</taxon>
        <taxon>rosids</taxon>
        <taxon>fabids</taxon>
        <taxon>Malpighiales</taxon>
        <taxon>Rhizophoraceae</taxon>
        <taxon>Rhizophora</taxon>
    </lineage>
</organism>
<protein>
    <submittedName>
        <fullName evidence="2">Uncharacterized protein</fullName>
    </submittedName>
</protein>
<sequence>MAFEKRDGIQNTAQSDPTADEIVPDRMESGMKEENDHDRREVPNGVVISSE</sequence>